<reference evidence="3" key="1">
    <citation type="submission" date="2017-09" db="EMBL/GenBank/DDBJ databases">
        <title>Depth-based differentiation of microbial function through sediment-hosted aquifers and enrichment of novel symbionts in the deep terrestrial subsurface.</title>
        <authorList>
            <person name="Probst A.J."/>
            <person name="Ladd B."/>
            <person name="Jarett J.K."/>
            <person name="Geller-Mcgrath D.E."/>
            <person name="Sieber C.M.K."/>
            <person name="Emerson J.B."/>
            <person name="Anantharaman K."/>
            <person name="Thomas B.C."/>
            <person name="Malmstrom R."/>
            <person name="Stieglmeier M."/>
            <person name="Klingl A."/>
            <person name="Woyke T."/>
            <person name="Ryan C.M."/>
            <person name="Banfield J.F."/>
        </authorList>
    </citation>
    <scope>NUCLEOTIDE SEQUENCE [LARGE SCALE GENOMIC DNA]</scope>
</reference>
<name>A0A2M7S8A9_9BACT</name>
<evidence type="ECO:0000259" key="1">
    <source>
        <dbReference type="Pfam" id="PF01208"/>
    </source>
</evidence>
<dbReference type="PANTHER" id="PTHR47099">
    <property type="entry name" value="METHYLCOBAMIDE:COM METHYLTRANSFERASE MTBA"/>
    <property type="match status" value="1"/>
</dbReference>
<accession>A0A2M7S8A9</accession>
<comment type="caution">
    <text evidence="2">The sequence shown here is derived from an EMBL/GenBank/DDBJ whole genome shotgun (WGS) entry which is preliminary data.</text>
</comment>
<evidence type="ECO:0000313" key="3">
    <source>
        <dbReference type="Proteomes" id="UP000229307"/>
    </source>
</evidence>
<dbReference type="SUPFAM" id="SSF51726">
    <property type="entry name" value="UROD/MetE-like"/>
    <property type="match status" value="1"/>
</dbReference>
<gene>
    <name evidence="2" type="ORF">COY52_08875</name>
</gene>
<dbReference type="InterPro" id="IPR038071">
    <property type="entry name" value="UROD/MetE-like_sf"/>
</dbReference>
<dbReference type="Pfam" id="PF01208">
    <property type="entry name" value="URO-D"/>
    <property type="match status" value="1"/>
</dbReference>
<dbReference type="PANTHER" id="PTHR47099:SF1">
    <property type="entry name" value="METHYLCOBAMIDE:COM METHYLTRANSFERASE MTBA"/>
    <property type="match status" value="1"/>
</dbReference>
<dbReference type="EMBL" id="PFMR01000233">
    <property type="protein sequence ID" value="PIZ15762.1"/>
    <property type="molecule type" value="Genomic_DNA"/>
</dbReference>
<proteinExistence type="predicted"/>
<protein>
    <recommendedName>
        <fullName evidence="1">Uroporphyrinogen decarboxylase (URO-D) domain-containing protein</fullName>
    </recommendedName>
</protein>
<dbReference type="Gene3D" id="3.20.20.210">
    <property type="match status" value="1"/>
</dbReference>
<dbReference type="AlphaFoldDB" id="A0A2M7S8A9"/>
<dbReference type="GO" id="GO:0004853">
    <property type="term" value="F:uroporphyrinogen decarboxylase activity"/>
    <property type="evidence" value="ECO:0007669"/>
    <property type="project" value="InterPro"/>
</dbReference>
<dbReference type="InterPro" id="IPR000257">
    <property type="entry name" value="Uroporphyrinogen_deCOase"/>
</dbReference>
<dbReference type="GO" id="GO:0006779">
    <property type="term" value="P:porphyrin-containing compound biosynthetic process"/>
    <property type="evidence" value="ECO:0007669"/>
    <property type="project" value="InterPro"/>
</dbReference>
<evidence type="ECO:0000313" key="2">
    <source>
        <dbReference type="EMBL" id="PIZ15762.1"/>
    </source>
</evidence>
<dbReference type="InterPro" id="IPR052024">
    <property type="entry name" value="Methanogen_methyltrans"/>
</dbReference>
<sequence length="381" mass="44323">MKEEKRSRLSKAIEEFLKVYRQNPDRNYLQVYEDLQEGRRPSLPPICINKGWHPSEMESLARQRSLDEKEDEFTKLAKKIEGLTAPLKIGNPFTPYLSTSFGTMTLATAFGIKILFSPDNSDGNPKQHLPLKGFDNFELPDIFKAGLIPKIKEQIDFIKENTPSEIKIGYPDMQGPFNIAHIILGTDIFYLLYDEAERIHHLLQLITNFMIELYKALPLWIGEERMFNWIGATKRIAECSCNLISKETYREFVKSYDLQLEKFHGEIAIHPCNGKHVFDVTLEELPNVRYTECGIIEKTVAGSTDIDYALNKILGRPIILSVGQELVEGREEETIREHLEKLHQHPLLTFGYTGMYWTKKDEGYIRKLNQKFYDYYLERFV</sequence>
<organism evidence="2 3">
    <name type="scientific">Candidatus Desantisbacteria bacterium CG_4_10_14_0_8_um_filter_48_22</name>
    <dbReference type="NCBI Taxonomy" id="1974543"/>
    <lineage>
        <taxon>Bacteria</taxon>
        <taxon>Candidatus Desantisiibacteriota</taxon>
    </lineage>
</organism>
<dbReference type="Proteomes" id="UP000229307">
    <property type="component" value="Unassembled WGS sequence"/>
</dbReference>
<feature type="domain" description="Uroporphyrinogen decarboxylase (URO-D)" evidence="1">
    <location>
        <begin position="101"/>
        <end position="274"/>
    </location>
</feature>